<dbReference type="InterPro" id="IPR044662">
    <property type="entry name" value="HS1/DABB1-like"/>
</dbReference>
<sequence length="132" mass="15225">MDKKKIIGYFKPIVGLCVFMLIIYGAYTPSQKAEIQKIVCIKFKPGTPATDVERHMNEFAQLRREIPQMVAYSGGKTLSVVGKSEYDAMHYLTFRTEDDITTFQNHPKYQAFVKENQAIWEKELVIDANIQK</sequence>
<evidence type="ECO:0000256" key="2">
    <source>
        <dbReference type="SAM" id="Phobius"/>
    </source>
</evidence>
<evidence type="ECO:0000259" key="3">
    <source>
        <dbReference type="PROSITE" id="PS51502"/>
    </source>
</evidence>
<keyword evidence="2" id="KW-0812">Transmembrane</keyword>
<feature type="transmembrane region" description="Helical" evidence="2">
    <location>
        <begin position="6"/>
        <end position="27"/>
    </location>
</feature>
<dbReference type="SMART" id="SM00886">
    <property type="entry name" value="Dabb"/>
    <property type="match status" value="1"/>
</dbReference>
<dbReference type="RefSeq" id="WP_114065659.1">
    <property type="nucleotide sequence ID" value="NZ_CP030850.1"/>
</dbReference>
<feature type="domain" description="Stress-response A/B barrel" evidence="3">
    <location>
        <begin position="35"/>
        <end position="128"/>
    </location>
</feature>
<dbReference type="Pfam" id="PF07876">
    <property type="entry name" value="Dabb"/>
    <property type="match status" value="1"/>
</dbReference>
<keyword evidence="2" id="KW-0472">Membrane</keyword>
<dbReference type="EMBL" id="CP030850">
    <property type="protein sequence ID" value="AXE16872.1"/>
    <property type="molecule type" value="Genomic_DNA"/>
</dbReference>
<dbReference type="OrthoDB" id="958757at2"/>
<dbReference type="KEGG" id="run:DR864_03540"/>
<keyword evidence="2" id="KW-1133">Transmembrane helix</keyword>
<dbReference type="PROSITE" id="PS51502">
    <property type="entry name" value="S_R_A_B_BARREL"/>
    <property type="match status" value="1"/>
</dbReference>
<dbReference type="AlphaFoldDB" id="A0A344TE01"/>
<keyword evidence="5" id="KW-1185">Reference proteome</keyword>
<evidence type="ECO:0000256" key="1">
    <source>
        <dbReference type="ARBA" id="ARBA00011738"/>
    </source>
</evidence>
<protein>
    <submittedName>
        <fullName evidence="4">Dabb family protein</fullName>
    </submittedName>
</protein>
<dbReference type="SUPFAM" id="SSF54909">
    <property type="entry name" value="Dimeric alpha+beta barrel"/>
    <property type="match status" value="1"/>
</dbReference>
<proteinExistence type="predicted"/>
<comment type="subunit">
    <text evidence="1">Homodimer.</text>
</comment>
<dbReference type="Proteomes" id="UP000251993">
    <property type="component" value="Chromosome"/>
</dbReference>
<name>A0A344TE01_9BACT</name>
<dbReference type="InterPro" id="IPR011008">
    <property type="entry name" value="Dimeric_a/b-barrel"/>
</dbReference>
<gene>
    <name evidence="4" type="ORF">DR864_03540</name>
</gene>
<organism evidence="4 5">
    <name type="scientific">Runella rosea</name>
    <dbReference type="NCBI Taxonomy" id="2259595"/>
    <lineage>
        <taxon>Bacteria</taxon>
        <taxon>Pseudomonadati</taxon>
        <taxon>Bacteroidota</taxon>
        <taxon>Cytophagia</taxon>
        <taxon>Cytophagales</taxon>
        <taxon>Spirosomataceae</taxon>
        <taxon>Runella</taxon>
    </lineage>
</organism>
<reference evidence="4 5" key="1">
    <citation type="submission" date="2018-07" db="EMBL/GenBank/DDBJ databases">
        <title>Genome sequencing of Runella.</title>
        <authorList>
            <person name="Baek M.-G."/>
            <person name="Yi H."/>
        </authorList>
    </citation>
    <scope>NUCLEOTIDE SEQUENCE [LARGE SCALE GENOMIC DNA]</scope>
    <source>
        <strain evidence="4 5">HYN0085</strain>
    </source>
</reference>
<accession>A0A344TE01</accession>
<dbReference type="Gene3D" id="3.30.70.100">
    <property type="match status" value="1"/>
</dbReference>
<dbReference type="InterPro" id="IPR013097">
    <property type="entry name" value="Dabb"/>
</dbReference>
<dbReference type="PANTHER" id="PTHR33178:SF10">
    <property type="entry name" value="STRESS-RESPONSE A_B BARREL DOMAIN-CONTAINING PROTEIN"/>
    <property type="match status" value="1"/>
</dbReference>
<dbReference type="PANTHER" id="PTHR33178">
    <property type="match status" value="1"/>
</dbReference>
<evidence type="ECO:0000313" key="4">
    <source>
        <dbReference type="EMBL" id="AXE16872.1"/>
    </source>
</evidence>
<evidence type="ECO:0000313" key="5">
    <source>
        <dbReference type="Proteomes" id="UP000251993"/>
    </source>
</evidence>